<keyword evidence="1" id="KW-0863">Zinc-finger</keyword>
<gene>
    <name evidence="4" type="ORF">P3X46_021394</name>
</gene>
<keyword evidence="1" id="KW-0862">Zinc</keyword>
<dbReference type="InterPro" id="IPR043312">
    <property type="entry name" value="AtBBR-like"/>
</dbReference>
<dbReference type="InterPro" id="IPR001841">
    <property type="entry name" value="Znf_RING"/>
</dbReference>
<dbReference type="EMBL" id="JARPOI010000012">
    <property type="protein sequence ID" value="KAJ9166684.1"/>
    <property type="molecule type" value="Genomic_DNA"/>
</dbReference>
<reference evidence="4 5" key="1">
    <citation type="journal article" date="2023" name="Plant Biotechnol. J.">
        <title>Chromosome-level wild Hevea brasiliensis genome provides new tools for genomic-assisted breeding and valuable loci to elevate rubber yield.</title>
        <authorList>
            <person name="Cheng H."/>
            <person name="Song X."/>
            <person name="Hu Y."/>
            <person name="Wu T."/>
            <person name="Yang Q."/>
            <person name="An Z."/>
            <person name="Feng S."/>
            <person name="Deng Z."/>
            <person name="Wu W."/>
            <person name="Zeng X."/>
            <person name="Tu M."/>
            <person name="Wang X."/>
            <person name="Huang H."/>
        </authorList>
    </citation>
    <scope>NUCLEOTIDE SEQUENCE [LARGE SCALE GENOMIC DNA]</scope>
    <source>
        <strain evidence="4">MT/VB/25A 57/8</strain>
    </source>
</reference>
<dbReference type="SMART" id="SM00184">
    <property type="entry name" value="RING"/>
    <property type="match status" value="1"/>
</dbReference>
<evidence type="ECO:0000313" key="4">
    <source>
        <dbReference type="EMBL" id="KAJ9166684.1"/>
    </source>
</evidence>
<organism evidence="4 5">
    <name type="scientific">Hevea brasiliensis</name>
    <name type="common">Para rubber tree</name>
    <name type="synonym">Siphonia brasiliensis</name>
    <dbReference type="NCBI Taxonomy" id="3981"/>
    <lineage>
        <taxon>Eukaryota</taxon>
        <taxon>Viridiplantae</taxon>
        <taxon>Streptophyta</taxon>
        <taxon>Embryophyta</taxon>
        <taxon>Tracheophyta</taxon>
        <taxon>Spermatophyta</taxon>
        <taxon>Magnoliopsida</taxon>
        <taxon>eudicotyledons</taxon>
        <taxon>Gunneridae</taxon>
        <taxon>Pentapetalae</taxon>
        <taxon>rosids</taxon>
        <taxon>fabids</taxon>
        <taxon>Malpighiales</taxon>
        <taxon>Euphorbiaceae</taxon>
        <taxon>Crotonoideae</taxon>
        <taxon>Micrandreae</taxon>
        <taxon>Hevea</taxon>
    </lineage>
</organism>
<evidence type="ECO:0000313" key="5">
    <source>
        <dbReference type="Proteomes" id="UP001174677"/>
    </source>
</evidence>
<feature type="compositionally biased region" description="Basic and acidic residues" evidence="2">
    <location>
        <begin position="1"/>
        <end position="20"/>
    </location>
</feature>
<dbReference type="InterPro" id="IPR013083">
    <property type="entry name" value="Znf_RING/FYVE/PHD"/>
</dbReference>
<protein>
    <recommendedName>
        <fullName evidence="3">RING-type domain-containing protein</fullName>
    </recommendedName>
</protein>
<dbReference type="PANTHER" id="PTHR47530:SF4">
    <property type="entry name" value="E3 UBIQUITIN LIGASE BIG BROTHER-RELATED"/>
    <property type="match status" value="1"/>
</dbReference>
<keyword evidence="5" id="KW-1185">Reference proteome</keyword>
<evidence type="ECO:0000256" key="2">
    <source>
        <dbReference type="SAM" id="MobiDB-lite"/>
    </source>
</evidence>
<dbReference type="PANTHER" id="PTHR47530">
    <property type="entry name" value="E3 UBIQUITIN LIGASE BIG BROTHER-RELATED"/>
    <property type="match status" value="1"/>
</dbReference>
<proteinExistence type="predicted"/>
<feature type="compositionally biased region" description="Acidic residues" evidence="2">
    <location>
        <begin position="99"/>
        <end position="113"/>
    </location>
</feature>
<accession>A0ABQ9LFF5</accession>
<dbReference type="Proteomes" id="UP001174677">
    <property type="component" value="Chromosome 12"/>
</dbReference>
<comment type="caution">
    <text evidence="4">The sequence shown here is derived from an EMBL/GenBank/DDBJ whole genome shotgun (WGS) entry which is preliminary data.</text>
</comment>
<name>A0ABQ9LFF5_HEVBR</name>
<feature type="region of interest" description="Disordered" evidence="2">
    <location>
        <begin position="1"/>
        <end position="31"/>
    </location>
</feature>
<feature type="domain" description="RING-type" evidence="3">
    <location>
        <begin position="162"/>
        <end position="204"/>
    </location>
</feature>
<keyword evidence="1" id="KW-0479">Metal-binding</keyword>
<dbReference type="Gene3D" id="3.30.40.10">
    <property type="entry name" value="Zinc/RING finger domain, C3HC4 (zinc finger)"/>
    <property type="match status" value="1"/>
</dbReference>
<evidence type="ECO:0000259" key="3">
    <source>
        <dbReference type="PROSITE" id="PS50089"/>
    </source>
</evidence>
<dbReference type="SUPFAM" id="SSF57850">
    <property type="entry name" value="RING/U-box"/>
    <property type="match status" value="1"/>
</dbReference>
<dbReference type="Pfam" id="PF13639">
    <property type="entry name" value="zf-RING_2"/>
    <property type="match status" value="1"/>
</dbReference>
<evidence type="ECO:0000256" key="1">
    <source>
        <dbReference type="PROSITE-ProRule" id="PRU00175"/>
    </source>
</evidence>
<feature type="compositionally biased region" description="Acidic residues" evidence="2">
    <location>
        <begin position="59"/>
        <end position="90"/>
    </location>
</feature>
<feature type="region of interest" description="Disordered" evidence="2">
    <location>
        <begin position="52"/>
        <end position="113"/>
    </location>
</feature>
<sequence>MENNQDRKRPMDDEERKQADRSVPFSDPDQVHSDFAIAVALQEQERAAFNILTSIGSASEEESEEDYSSEEEINENDYEFSESQEMDFLEGQDSNSDSQDMDVDEEEEDDIDPDELSYEELIALGESVGEERRGLTLEEISKCLRPCKNEFTEKRSSEIDRCVICQVEYEEGDESLVLLPCSHPYHSECITNWLQIKKICPVCTSEVSSSQN</sequence>
<dbReference type="PROSITE" id="PS50089">
    <property type="entry name" value="ZF_RING_2"/>
    <property type="match status" value="1"/>
</dbReference>